<accession>A0ABV4TZE7</accession>
<evidence type="ECO:0000256" key="2">
    <source>
        <dbReference type="ARBA" id="ARBA00022803"/>
    </source>
</evidence>
<organism evidence="6 7">
    <name type="scientific">Natronomicrosphaera hydrolytica</name>
    <dbReference type="NCBI Taxonomy" id="3242702"/>
    <lineage>
        <taxon>Bacteria</taxon>
        <taxon>Pseudomonadati</taxon>
        <taxon>Planctomycetota</taxon>
        <taxon>Phycisphaerae</taxon>
        <taxon>Phycisphaerales</taxon>
        <taxon>Phycisphaeraceae</taxon>
        <taxon>Natronomicrosphaera</taxon>
    </lineage>
</organism>
<feature type="signal peptide" evidence="5">
    <location>
        <begin position="1"/>
        <end position="27"/>
    </location>
</feature>
<dbReference type="PANTHER" id="PTHR44943">
    <property type="entry name" value="CELLULOSE SYNTHASE OPERON PROTEIN C"/>
    <property type="match status" value="1"/>
</dbReference>
<feature type="chain" id="PRO_5046397387" evidence="5">
    <location>
        <begin position="28"/>
        <end position="353"/>
    </location>
</feature>
<gene>
    <name evidence="6" type="ORF">ACERK3_00280</name>
</gene>
<dbReference type="PROSITE" id="PS50005">
    <property type="entry name" value="TPR"/>
    <property type="match status" value="3"/>
</dbReference>
<feature type="region of interest" description="Disordered" evidence="4">
    <location>
        <begin position="332"/>
        <end position="353"/>
    </location>
</feature>
<dbReference type="InterPro" id="IPR051685">
    <property type="entry name" value="Ycf3/AcsC/BcsC/TPR_MFPF"/>
</dbReference>
<dbReference type="PROSITE" id="PS51257">
    <property type="entry name" value="PROKAR_LIPOPROTEIN"/>
    <property type="match status" value="1"/>
</dbReference>
<reference evidence="6 7" key="1">
    <citation type="submission" date="2024-08" db="EMBL/GenBank/DDBJ databases">
        <title>Whole-genome sequencing of halo(alkali)philic microorganisms from hypersaline lakes.</title>
        <authorList>
            <person name="Sorokin D.Y."/>
            <person name="Merkel A.Y."/>
            <person name="Messina E."/>
            <person name="Yakimov M."/>
        </authorList>
    </citation>
    <scope>NUCLEOTIDE SEQUENCE [LARGE SCALE GENOMIC DNA]</scope>
    <source>
        <strain evidence="6 7">AB-hyl4</strain>
    </source>
</reference>
<feature type="repeat" description="TPR" evidence="3">
    <location>
        <begin position="264"/>
        <end position="297"/>
    </location>
</feature>
<protein>
    <submittedName>
        <fullName evidence="6">Tetratricopeptide repeat protein</fullName>
    </submittedName>
</protein>
<evidence type="ECO:0000256" key="1">
    <source>
        <dbReference type="ARBA" id="ARBA00022737"/>
    </source>
</evidence>
<name>A0ABV4TZE7_9BACT</name>
<dbReference type="Proteomes" id="UP001575105">
    <property type="component" value="Unassembled WGS sequence"/>
</dbReference>
<keyword evidence="7" id="KW-1185">Reference proteome</keyword>
<evidence type="ECO:0000313" key="7">
    <source>
        <dbReference type="Proteomes" id="UP001575105"/>
    </source>
</evidence>
<keyword evidence="5" id="KW-0732">Signal</keyword>
<dbReference type="PANTHER" id="PTHR44943:SF8">
    <property type="entry name" value="TPR REPEAT-CONTAINING PROTEIN MJ0263"/>
    <property type="match status" value="1"/>
</dbReference>
<evidence type="ECO:0000256" key="3">
    <source>
        <dbReference type="PROSITE-ProRule" id="PRU00339"/>
    </source>
</evidence>
<dbReference type="Pfam" id="PF14559">
    <property type="entry name" value="TPR_19"/>
    <property type="match status" value="1"/>
</dbReference>
<feature type="repeat" description="TPR" evidence="3">
    <location>
        <begin position="123"/>
        <end position="156"/>
    </location>
</feature>
<dbReference type="SMART" id="SM00028">
    <property type="entry name" value="TPR"/>
    <property type="match status" value="5"/>
</dbReference>
<dbReference type="InterPro" id="IPR019734">
    <property type="entry name" value="TPR_rpt"/>
</dbReference>
<dbReference type="InterPro" id="IPR011990">
    <property type="entry name" value="TPR-like_helical_dom_sf"/>
</dbReference>
<dbReference type="Pfam" id="PF13432">
    <property type="entry name" value="TPR_16"/>
    <property type="match status" value="1"/>
</dbReference>
<evidence type="ECO:0000256" key="4">
    <source>
        <dbReference type="SAM" id="MobiDB-lite"/>
    </source>
</evidence>
<evidence type="ECO:0000313" key="6">
    <source>
        <dbReference type="EMBL" id="MFA9476717.1"/>
    </source>
</evidence>
<dbReference type="Gene3D" id="1.25.40.10">
    <property type="entry name" value="Tetratricopeptide repeat domain"/>
    <property type="match status" value="1"/>
</dbReference>
<keyword evidence="2 3" id="KW-0802">TPR repeat</keyword>
<dbReference type="RefSeq" id="WP_425343646.1">
    <property type="nucleotide sequence ID" value="NZ_JBGUBD010000001.1"/>
</dbReference>
<proteinExistence type="predicted"/>
<dbReference type="Pfam" id="PF12895">
    <property type="entry name" value="ANAPC3"/>
    <property type="match status" value="1"/>
</dbReference>
<feature type="compositionally biased region" description="Polar residues" evidence="4">
    <location>
        <begin position="342"/>
        <end position="353"/>
    </location>
</feature>
<sequence>MIRNTYSPWKRLRASFLLAPAAMLLLAVGCERSDPGADGAADAEPDHEAIEHELLGFEQRFGQLVEGRADAGRLLTEMDDFVQRNPDHYEARRLYAQALQVERRFERAYEQLEVAAELNPDDPELRILVGDSAMQAGQYAQAQRHYSRGSDLEPDSERFRIRLAQSLTEQQRFDEARRLLLESLRRDSSQHAAHLGLADLYARQNRLDMALEHIDRAVELAPESDVRRRLTYVLRQSALLRRANRPEDALAVLRDLPAEQQVQIAVAQGMARSWVMLGQPERAAEHYDYMLSLDPSDDIAAAEAANWHLQAGQFDEARQRIEVLRRLNPRSPALPPLEARLNENQQTAAEPET</sequence>
<dbReference type="EMBL" id="JBGUBD010000001">
    <property type="protein sequence ID" value="MFA9476717.1"/>
    <property type="molecule type" value="Genomic_DNA"/>
</dbReference>
<keyword evidence="1" id="KW-0677">Repeat</keyword>
<dbReference type="SUPFAM" id="SSF48452">
    <property type="entry name" value="TPR-like"/>
    <property type="match status" value="2"/>
</dbReference>
<feature type="repeat" description="TPR" evidence="3">
    <location>
        <begin position="191"/>
        <end position="224"/>
    </location>
</feature>
<evidence type="ECO:0000256" key="5">
    <source>
        <dbReference type="SAM" id="SignalP"/>
    </source>
</evidence>
<comment type="caution">
    <text evidence="6">The sequence shown here is derived from an EMBL/GenBank/DDBJ whole genome shotgun (WGS) entry which is preliminary data.</text>
</comment>